<sequence length="68" mass="7885">NERRRITLSSIVRIYNNTTLPLLVLSVDATDPNIRKRLGKIEINKDYHVPIDLLYTYSSLPIFIAIDE</sequence>
<comment type="caution">
    <text evidence="1">The sequence shown here is derived from an EMBL/GenBank/DDBJ whole genome shotgun (WGS) entry which is preliminary data.</text>
</comment>
<dbReference type="AlphaFoldDB" id="A0A8S3DM35"/>
<reference evidence="1" key="1">
    <citation type="submission" date="2021-02" db="EMBL/GenBank/DDBJ databases">
        <authorList>
            <person name="Nowell W R."/>
        </authorList>
    </citation>
    <scope>NUCLEOTIDE SEQUENCE</scope>
</reference>
<feature type="non-terminal residue" evidence="1">
    <location>
        <position position="1"/>
    </location>
</feature>
<protein>
    <submittedName>
        <fullName evidence="1">Uncharacterized protein</fullName>
    </submittedName>
</protein>
<evidence type="ECO:0000313" key="2">
    <source>
        <dbReference type="Proteomes" id="UP000676336"/>
    </source>
</evidence>
<dbReference type="Proteomes" id="UP000676336">
    <property type="component" value="Unassembled WGS sequence"/>
</dbReference>
<name>A0A8S3DM35_9BILA</name>
<accession>A0A8S3DM35</accession>
<evidence type="ECO:0000313" key="1">
    <source>
        <dbReference type="EMBL" id="CAF4985943.1"/>
    </source>
</evidence>
<dbReference type="EMBL" id="CAJOBI010199231">
    <property type="protein sequence ID" value="CAF4985943.1"/>
    <property type="molecule type" value="Genomic_DNA"/>
</dbReference>
<organism evidence="1 2">
    <name type="scientific">Rotaria magnacalcarata</name>
    <dbReference type="NCBI Taxonomy" id="392030"/>
    <lineage>
        <taxon>Eukaryota</taxon>
        <taxon>Metazoa</taxon>
        <taxon>Spiralia</taxon>
        <taxon>Gnathifera</taxon>
        <taxon>Rotifera</taxon>
        <taxon>Eurotatoria</taxon>
        <taxon>Bdelloidea</taxon>
        <taxon>Philodinida</taxon>
        <taxon>Philodinidae</taxon>
        <taxon>Rotaria</taxon>
    </lineage>
</organism>
<proteinExistence type="predicted"/>
<gene>
    <name evidence="1" type="ORF">SMN809_LOCUS55990</name>
</gene>